<comment type="caution">
    <text evidence="5">The sequence shown here is derived from an EMBL/GenBank/DDBJ whole genome shotgun (WGS) entry which is preliminary data.</text>
</comment>
<dbReference type="Proteomes" id="UP000246145">
    <property type="component" value="Unassembled WGS sequence"/>
</dbReference>
<evidence type="ECO:0000313" key="5">
    <source>
        <dbReference type="EMBL" id="PVY60459.1"/>
    </source>
</evidence>
<name>A0A2U1CHQ8_9BURK</name>
<organism evidence="5 6">
    <name type="scientific">Pusillimonas noertemannii</name>
    <dbReference type="NCBI Taxonomy" id="305977"/>
    <lineage>
        <taxon>Bacteria</taxon>
        <taxon>Pseudomonadati</taxon>
        <taxon>Pseudomonadota</taxon>
        <taxon>Betaproteobacteria</taxon>
        <taxon>Burkholderiales</taxon>
        <taxon>Alcaligenaceae</taxon>
        <taxon>Pusillimonas</taxon>
    </lineage>
</organism>
<dbReference type="GO" id="GO:0010181">
    <property type="term" value="F:FMN binding"/>
    <property type="evidence" value="ECO:0007669"/>
    <property type="project" value="InterPro"/>
</dbReference>
<evidence type="ECO:0000256" key="2">
    <source>
        <dbReference type="ARBA" id="ARBA00005979"/>
    </source>
</evidence>
<dbReference type="PANTHER" id="PTHR22893">
    <property type="entry name" value="NADH OXIDOREDUCTASE-RELATED"/>
    <property type="match status" value="1"/>
</dbReference>
<comment type="similarity">
    <text evidence="2">Belongs to the NADH:flavin oxidoreductase/NADH oxidase family.</text>
</comment>
<evidence type="ECO:0000256" key="1">
    <source>
        <dbReference type="ARBA" id="ARBA00001917"/>
    </source>
</evidence>
<dbReference type="InterPro" id="IPR013785">
    <property type="entry name" value="Aldolase_TIM"/>
</dbReference>
<dbReference type="GO" id="GO:0016628">
    <property type="term" value="F:oxidoreductase activity, acting on the CH-CH group of donors, NAD or NADP as acceptor"/>
    <property type="evidence" value="ECO:0007669"/>
    <property type="project" value="UniProtKB-ARBA"/>
</dbReference>
<dbReference type="RefSeq" id="WP_017522527.1">
    <property type="nucleotide sequence ID" value="NZ_JACCEX010000006.1"/>
</dbReference>
<dbReference type="OrthoDB" id="8523426at2"/>
<comment type="cofactor">
    <cofactor evidence="1">
        <name>FMN</name>
        <dbReference type="ChEBI" id="CHEBI:58210"/>
    </cofactor>
</comment>
<dbReference type="EMBL" id="QEKO01000009">
    <property type="protein sequence ID" value="PVY60459.1"/>
    <property type="molecule type" value="Genomic_DNA"/>
</dbReference>
<dbReference type="InterPro" id="IPR001155">
    <property type="entry name" value="OxRdtase_FMN_N"/>
</dbReference>
<dbReference type="GO" id="GO:0005829">
    <property type="term" value="C:cytosol"/>
    <property type="evidence" value="ECO:0007669"/>
    <property type="project" value="TreeGrafter"/>
</dbReference>
<evidence type="ECO:0000259" key="4">
    <source>
        <dbReference type="Pfam" id="PF00724"/>
    </source>
</evidence>
<reference evidence="5 6" key="1">
    <citation type="submission" date="2018-04" db="EMBL/GenBank/DDBJ databases">
        <title>Genomic Encyclopedia of Type Strains, Phase IV (KMG-IV): sequencing the most valuable type-strain genomes for metagenomic binning, comparative biology and taxonomic classification.</title>
        <authorList>
            <person name="Goeker M."/>
        </authorList>
    </citation>
    <scope>NUCLEOTIDE SEQUENCE [LARGE SCALE GENOMIC DNA]</scope>
    <source>
        <strain evidence="5 6">DSM 10065</strain>
    </source>
</reference>
<dbReference type="FunFam" id="3.20.20.70:FF:000059">
    <property type="entry name" value="N-ethylmaleimide reductase, FMN-linked"/>
    <property type="match status" value="1"/>
</dbReference>
<accession>A0A2U1CHQ8</accession>
<keyword evidence="3" id="KW-0560">Oxidoreductase</keyword>
<dbReference type="SUPFAM" id="SSF51395">
    <property type="entry name" value="FMN-linked oxidoreductases"/>
    <property type="match status" value="1"/>
</dbReference>
<protein>
    <submittedName>
        <fullName evidence="5">2,4-dienoyl-CoA reductase-like NADH-dependent reductase (Old Yellow Enzyme family)</fullName>
    </submittedName>
</protein>
<dbReference type="CDD" id="cd02933">
    <property type="entry name" value="OYE_like_FMN"/>
    <property type="match status" value="1"/>
</dbReference>
<evidence type="ECO:0000256" key="3">
    <source>
        <dbReference type="ARBA" id="ARBA00023002"/>
    </source>
</evidence>
<feature type="domain" description="NADH:flavin oxidoreductase/NADH oxidase N-terminal" evidence="4">
    <location>
        <begin position="4"/>
        <end position="328"/>
    </location>
</feature>
<keyword evidence="6" id="KW-1185">Reference proteome</keyword>
<evidence type="ECO:0000313" key="6">
    <source>
        <dbReference type="Proteomes" id="UP000246145"/>
    </source>
</evidence>
<dbReference type="PANTHER" id="PTHR22893:SF98">
    <property type="entry name" value="OXIDOREDUCTASE"/>
    <property type="match status" value="1"/>
</dbReference>
<sequence>MTSMFEPVQLGAVSLNNRIVMSPLTRTRAAPGRIPNELMRQYYCQRASAGLIVTEATSVSPQGVGYSNTPGVWCHAQVEGWKKITRAVHDKGGKIFLQLWHVGRVSDPEHLNGEIPVAPSAIACEGHVSQLRPKREYVVPRALQTDEIRGVIADFAHAARNAKEAGFDGVEVHGANGYLIDQFLHDGSNQRTDEYGGSVQNRARLLLEIVDACVGIWCADRVGVHLSPRGDTHSMSDSDPQALFSYVAEQLGQRKLAFVFVRESAGPGSLLGTIKKQFGGPVIANEGHDAQSAQHLLDQGLADAVAFGKAFIANPDLVRRLREDLPLNTWDPSTFYGDGPRGYTDYPCITACSASELSA</sequence>
<dbReference type="AlphaFoldDB" id="A0A2U1CHQ8"/>
<gene>
    <name evidence="5" type="ORF">C7440_3706</name>
</gene>
<dbReference type="Pfam" id="PF00724">
    <property type="entry name" value="Oxidored_FMN"/>
    <property type="match status" value="1"/>
</dbReference>
<dbReference type="STRING" id="1231391.GCA_000308195_00149"/>
<dbReference type="Gene3D" id="3.20.20.70">
    <property type="entry name" value="Aldolase class I"/>
    <property type="match status" value="1"/>
</dbReference>
<dbReference type="InterPro" id="IPR045247">
    <property type="entry name" value="Oye-like"/>
</dbReference>
<proteinExistence type="inferred from homology"/>